<gene>
    <name evidence="1" type="ORF">SAMN05443292_1585</name>
</gene>
<keyword evidence="2" id="KW-1185">Reference proteome</keyword>
<accession>A0A1I3FSR4</accession>
<name>A0A1I3FSR4_9FLAO</name>
<dbReference type="Proteomes" id="UP000198931">
    <property type="component" value="Unassembled WGS sequence"/>
</dbReference>
<dbReference type="STRING" id="1125876.SAMN05443292_1585"/>
<dbReference type="EMBL" id="FOQT01000002">
    <property type="protein sequence ID" value="SFI13961.1"/>
    <property type="molecule type" value="Genomic_DNA"/>
</dbReference>
<dbReference type="OrthoDB" id="2606812at2"/>
<dbReference type="AlphaFoldDB" id="A0A1I3FSR4"/>
<reference evidence="1 2" key="1">
    <citation type="submission" date="2016-10" db="EMBL/GenBank/DDBJ databases">
        <authorList>
            <person name="de Groot N.N."/>
        </authorList>
    </citation>
    <scope>NUCLEOTIDE SEQUENCE [LARGE SCALE GENOMIC DNA]</scope>
    <source>
        <strain evidence="1 2">DSM 26000</strain>
    </source>
</reference>
<proteinExistence type="predicted"/>
<organism evidence="1 2">
    <name type="scientific">Halpernia frigidisoli</name>
    <dbReference type="NCBI Taxonomy" id="1125876"/>
    <lineage>
        <taxon>Bacteria</taxon>
        <taxon>Pseudomonadati</taxon>
        <taxon>Bacteroidota</taxon>
        <taxon>Flavobacteriia</taxon>
        <taxon>Flavobacteriales</taxon>
        <taxon>Weeksellaceae</taxon>
        <taxon>Chryseobacterium group</taxon>
        <taxon>Halpernia</taxon>
    </lineage>
</organism>
<evidence type="ECO:0000313" key="1">
    <source>
        <dbReference type="EMBL" id="SFI13961.1"/>
    </source>
</evidence>
<sequence length="309" mass="35699">MSFDSAWTYEKLWLKAKVYISKALSEDRESEMFPFFSAIALEFIARATLAKVHPVLLADPREGENILYVFGFQKKPLYIPISVPTKTVLERCEVIVPNFTENEKTFCKEITIKRNEELHSGNLGFDNFPTKIWLSKYYKTLKILLEFQEKTLLDFLGSDEADAAEEMIAEREANLEKTIKDRISRHKKSFKALSIEIQTEKISNSERDKWFGSRVYRKDEICPSCGNNGILTGKLISISEGKASDSDITQNLNILPTYFICLCCDLQLTNHQELDSIELGGQYKIEEIFDPREYFEIENIEPDFDYGND</sequence>
<evidence type="ECO:0000313" key="2">
    <source>
        <dbReference type="Proteomes" id="UP000198931"/>
    </source>
</evidence>
<protein>
    <submittedName>
        <fullName evidence="1">Uncharacterized protein</fullName>
    </submittedName>
</protein>
<dbReference type="RefSeq" id="WP_090079560.1">
    <property type="nucleotide sequence ID" value="NZ_FOQT01000002.1"/>
</dbReference>